<gene>
    <name evidence="1" type="primary">STPG2_1</name>
    <name evidence="1" type="ORF">Ciccas_002333</name>
</gene>
<organism evidence="1 2">
    <name type="scientific">Cichlidogyrus casuarinus</name>
    <dbReference type="NCBI Taxonomy" id="1844966"/>
    <lineage>
        <taxon>Eukaryota</taxon>
        <taxon>Metazoa</taxon>
        <taxon>Spiralia</taxon>
        <taxon>Lophotrochozoa</taxon>
        <taxon>Platyhelminthes</taxon>
        <taxon>Monogenea</taxon>
        <taxon>Monopisthocotylea</taxon>
        <taxon>Dactylogyridea</taxon>
        <taxon>Ancyrocephalidae</taxon>
        <taxon>Cichlidogyrus</taxon>
    </lineage>
</organism>
<dbReference type="PANTHER" id="PTHR21580">
    <property type="entry name" value="SHIPPO-1-RELATED"/>
    <property type="match status" value="1"/>
</dbReference>
<proteinExistence type="predicted"/>
<protein>
    <submittedName>
        <fullName evidence="1">Sperm-tail PG-rich repeat-containing protein 2</fullName>
    </submittedName>
</protein>
<name>A0ABD2QHS7_9PLAT</name>
<dbReference type="Pfam" id="PF07004">
    <property type="entry name" value="SHIPPO-rpt"/>
    <property type="match status" value="3"/>
</dbReference>
<comment type="caution">
    <text evidence="1">The sequence shown here is derived from an EMBL/GenBank/DDBJ whole genome shotgun (WGS) entry which is preliminary data.</text>
</comment>
<evidence type="ECO:0000313" key="2">
    <source>
        <dbReference type="Proteomes" id="UP001626550"/>
    </source>
</evidence>
<dbReference type="Proteomes" id="UP001626550">
    <property type="component" value="Unassembled WGS sequence"/>
</dbReference>
<dbReference type="InterPro" id="IPR010736">
    <property type="entry name" value="SHIPPO-rpt"/>
</dbReference>
<sequence>MYDREPRVPSFIPRSEPMIGPGTYELVRTFENSAIHDESYAPFNSLAPSRPENPFITEVPGPGEYNLAVPMTNGMGCGSLKNRAKRFPSKGAAIPGPGAYDIEVEPAVLIRTKRSNSTNSRAITYVRKMEASSIPHPRFAYGFEEDPSGSLVAQKGPAVPKPLGPGSYNTTKEIKFPGQKYHGITWQKYSRLQAPRDLDKVLLKNRDLPGPAEYSSPSDHWQKIVLSGQIRNAIQSERLLNVPRFTDSSIQRAKKDDVPGPGNYNIGVKPEPLPLDDELITNRPPFNVQDRYDSRFKTKNVSVPGPGAYNDPRTGIVLQQLPGNTKSRPFNTSSSRFANSKNAAELPGRSLLDSTAMSRQKEQYLYSEYSVRIKLACTECLHLHCRLGRLRYDSILLGVV</sequence>
<evidence type="ECO:0000313" key="1">
    <source>
        <dbReference type="EMBL" id="KAL3319010.1"/>
    </source>
</evidence>
<dbReference type="AlphaFoldDB" id="A0ABD2QHS7"/>
<accession>A0ABD2QHS7</accession>
<dbReference type="PANTHER" id="PTHR21580:SF60">
    <property type="entry name" value="SPERM-TAIL PG-RICH REPEAT-CONTAINING PROTEIN 2"/>
    <property type="match status" value="1"/>
</dbReference>
<dbReference type="InterPro" id="IPR051291">
    <property type="entry name" value="CIMAP"/>
</dbReference>
<dbReference type="EMBL" id="JBJKFK010000180">
    <property type="protein sequence ID" value="KAL3319010.1"/>
    <property type="molecule type" value="Genomic_DNA"/>
</dbReference>
<keyword evidence="2" id="KW-1185">Reference proteome</keyword>
<reference evidence="1 2" key="1">
    <citation type="submission" date="2024-11" db="EMBL/GenBank/DDBJ databases">
        <title>Adaptive evolution of stress response genes in parasites aligns with host niche diversity.</title>
        <authorList>
            <person name="Hahn C."/>
            <person name="Resl P."/>
        </authorList>
    </citation>
    <scope>NUCLEOTIDE SEQUENCE [LARGE SCALE GENOMIC DNA]</scope>
    <source>
        <strain evidence="1">EGGRZ-B1_66</strain>
        <tissue evidence="1">Body</tissue>
    </source>
</reference>